<organism evidence="7 8">
    <name type="scientific">Cryphonectria parasitica (strain ATCC 38755 / EP155)</name>
    <dbReference type="NCBI Taxonomy" id="660469"/>
    <lineage>
        <taxon>Eukaryota</taxon>
        <taxon>Fungi</taxon>
        <taxon>Dikarya</taxon>
        <taxon>Ascomycota</taxon>
        <taxon>Pezizomycotina</taxon>
        <taxon>Sordariomycetes</taxon>
        <taxon>Sordariomycetidae</taxon>
        <taxon>Diaporthales</taxon>
        <taxon>Cryphonectriaceae</taxon>
        <taxon>Cryphonectria-Endothia species complex</taxon>
        <taxon>Cryphonectria</taxon>
    </lineage>
</organism>
<feature type="domain" description="Helicase ATP-binding" evidence="5">
    <location>
        <begin position="246"/>
        <end position="388"/>
    </location>
</feature>
<evidence type="ECO:0000259" key="6">
    <source>
        <dbReference type="PROSITE" id="PS51194"/>
    </source>
</evidence>
<dbReference type="GO" id="GO:0043138">
    <property type="term" value="F:3'-5' DNA helicase activity"/>
    <property type="evidence" value="ECO:0007669"/>
    <property type="project" value="UniProtKB-EC"/>
</dbReference>
<dbReference type="PANTHER" id="PTHR13710">
    <property type="entry name" value="DNA HELICASE RECQ FAMILY MEMBER"/>
    <property type="match status" value="1"/>
</dbReference>
<dbReference type="InterPro" id="IPR001650">
    <property type="entry name" value="Helicase_C-like"/>
</dbReference>
<dbReference type="PANTHER" id="PTHR13710:SF154">
    <property type="entry name" value="RECQ HELICASE, PUTATIVE (AFU_ORTHOLOGUE AFUA_6G14720)-RELATED"/>
    <property type="match status" value="1"/>
</dbReference>
<protein>
    <recommendedName>
        <fullName evidence="3">DNA 3'-5' helicase</fullName>
        <ecNumber evidence="3">5.6.2.4</ecNumber>
    </recommendedName>
</protein>
<dbReference type="EMBL" id="MU032345">
    <property type="protein sequence ID" value="KAF3769392.1"/>
    <property type="molecule type" value="Genomic_DNA"/>
</dbReference>
<evidence type="ECO:0000256" key="3">
    <source>
        <dbReference type="ARBA" id="ARBA00034808"/>
    </source>
</evidence>
<dbReference type="SMART" id="SM00490">
    <property type="entry name" value="HELICc"/>
    <property type="match status" value="1"/>
</dbReference>
<name>A0A9P4YAN4_CRYP1</name>
<dbReference type="Proteomes" id="UP000803844">
    <property type="component" value="Unassembled WGS sequence"/>
</dbReference>
<comment type="similarity">
    <text evidence="1">Belongs to the helicase family. RecQ subfamily.</text>
</comment>
<gene>
    <name evidence="7" type="ORF">M406DRAFT_327762</name>
</gene>
<reference evidence="7" key="1">
    <citation type="journal article" date="2020" name="Phytopathology">
        <title>Genome sequence of the chestnut blight fungus Cryphonectria parasitica EP155: A fundamental resource for an archetypical invasive plant pathogen.</title>
        <authorList>
            <person name="Crouch J.A."/>
            <person name="Dawe A."/>
            <person name="Aerts A."/>
            <person name="Barry K."/>
            <person name="Churchill A.C.L."/>
            <person name="Grimwood J."/>
            <person name="Hillman B."/>
            <person name="Milgroom M.G."/>
            <person name="Pangilinan J."/>
            <person name="Smith M."/>
            <person name="Salamov A."/>
            <person name="Schmutz J."/>
            <person name="Yadav J."/>
            <person name="Grigoriev I.V."/>
            <person name="Nuss D."/>
        </authorList>
    </citation>
    <scope>NUCLEOTIDE SEQUENCE</scope>
    <source>
        <strain evidence="7">EP155</strain>
    </source>
</reference>
<dbReference type="InterPro" id="IPR014001">
    <property type="entry name" value="Helicase_ATP-bd"/>
</dbReference>
<dbReference type="SUPFAM" id="SSF52540">
    <property type="entry name" value="P-loop containing nucleoside triphosphate hydrolases"/>
    <property type="match status" value="1"/>
</dbReference>
<accession>A0A9P4YAN4</accession>
<dbReference type="InterPro" id="IPR027417">
    <property type="entry name" value="P-loop_NTPase"/>
</dbReference>
<dbReference type="GeneID" id="63837379"/>
<keyword evidence="8" id="KW-1185">Reference proteome</keyword>
<dbReference type="AlphaFoldDB" id="A0A9P4YAN4"/>
<dbReference type="OrthoDB" id="3522001at2759"/>
<evidence type="ECO:0000256" key="1">
    <source>
        <dbReference type="ARBA" id="ARBA00005446"/>
    </source>
</evidence>
<dbReference type="EC" id="5.6.2.4" evidence="3"/>
<evidence type="ECO:0000256" key="4">
    <source>
        <dbReference type="SAM" id="MobiDB-lite"/>
    </source>
</evidence>
<feature type="region of interest" description="Disordered" evidence="4">
    <location>
        <begin position="653"/>
        <end position="681"/>
    </location>
</feature>
<evidence type="ECO:0000259" key="5">
    <source>
        <dbReference type="PROSITE" id="PS51192"/>
    </source>
</evidence>
<feature type="domain" description="Helicase C-terminal" evidence="6">
    <location>
        <begin position="412"/>
        <end position="566"/>
    </location>
</feature>
<dbReference type="Gene3D" id="3.40.50.300">
    <property type="entry name" value="P-loop containing nucleotide triphosphate hydrolases"/>
    <property type="match status" value="2"/>
</dbReference>
<dbReference type="GO" id="GO:0000724">
    <property type="term" value="P:double-strand break repair via homologous recombination"/>
    <property type="evidence" value="ECO:0007669"/>
    <property type="project" value="TreeGrafter"/>
</dbReference>
<dbReference type="GO" id="GO:0005694">
    <property type="term" value="C:chromosome"/>
    <property type="evidence" value="ECO:0007669"/>
    <property type="project" value="TreeGrafter"/>
</dbReference>
<proteinExistence type="inferred from homology"/>
<dbReference type="RefSeq" id="XP_040780353.1">
    <property type="nucleotide sequence ID" value="XM_040920250.1"/>
</dbReference>
<sequence>MQYSDSWQLICNVFVLDSQVMLVTDCDKMKALCNYGRKVACFLLDQVGRMVVAYIAWLLPGEGMLRHEYKLIELQGKQLEYMWADGDSRRWNTDRLSVLLARVMQAGELVDVGGSWNIVWDLQAMHSTKIARQHYAVHIGFLGRLQPEMVATFRAVSRLWYQFLEGRGEKKERGRIEEVVQLGKKRKSAALEEAKAPAAAERKQAKTTAAARRMDTDAEITAGLRTLLGPEAAWKFSEQAESMRTIMQLGPDGTAICVLPTGAGKSLLFMVPAVLADSGTSIVVVLFVALMEDLVARAVAMSVDCIRADLVSTAEFTAYADGLLLAGLLQRIFVDECHTAITDISYRAQLGELKSLRRFGCPMVLLTATLLPVLESWFREEMLAQDAVAVRARITKANCRYRVELVQGGRGAVQEQTVEIAQQLRREMTGNQKGVVYCRLRQQCTAVAEELGCSFHHSGMSEEERRAACEAWAAGQGPHRWITATTGLGTGVDIEGIVAVVHMELPYGLVDFVQQTGRGGRRAGEVVESVIVYNGQPGRRNEHAGFVEENNQLQMEQFVSITGCWRAVLAAFMDGVGGEGCQDLDGAEQCDQCQKEQGAAAGEDSRRRSRAGGGQIWKAYGLEEGRRVRLLLRWLDEVAGEWLRLGQMEARQQHGCTEEDHKAGEEEEEEEEEEGEEEEGKEEGYREACKRVRFEALACCFQCKLPLDWCEERCEGGQEGRCADLDKVLAVVLAGCRWIWVRILARERFGVDLRDREAFYVWLGRSCWFHGIKRTNALALWEEMASWWLFSAGYVQLGLHQSKKAGLWRGELRRQCKMKDSYEE</sequence>
<dbReference type="SMART" id="SM00487">
    <property type="entry name" value="DEXDc"/>
    <property type="match status" value="1"/>
</dbReference>
<evidence type="ECO:0000313" key="7">
    <source>
        <dbReference type="EMBL" id="KAF3769392.1"/>
    </source>
</evidence>
<dbReference type="GO" id="GO:0009378">
    <property type="term" value="F:four-way junction helicase activity"/>
    <property type="evidence" value="ECO:0007669"/>
    <property type="project" value="TreeGrafter"/>
</dbReference>
<comment type="catalytic activity">
    <reaction evidence="2">
        <text>Couples ATP hydrolysis with the unwinding of duplex DNA by translocating in the 3'-5' direction.</text>
        <dbReference type="EC" id="5.6.2.4"/>
    </reaction>
</comment>
<feature type="compositionally biased region" description="Acidic residues" evidence="4">
    <location>
        <begin position="665"/>
        <end position="681"/>
    </location>
</feature>
<dbReference type="Pfam" id="PF00271">
    <property type="entry name" value="Helicase_C"/>
    <property type="match status" value="1"/>
</dbReference>
<dbReference type="PROSITE" id="PS51192">
    <property type="entry name" value="HELICASE_ATP_BIND_1"/>
    <property type="match status" value="1"/>
</dbReference>
<evidence type="ECO:0000256" key="2">
    <source>
        <dbReference type="ARBA" id="ARBA00034617"/>
    </source>
</evidence>
<evidence type="ECO:0000313" key="8">
    <source>
        <dbReference type="Proteomes" id="UP000803844"/>
    </source>
</evidence>
<comment type="caution">
    <text evidence="7">The sequence shown here is derived from an EMBL/GenBank/DDBJ whole genome shotgun (WGS) entry which is preliminary data.</text>
</comment>
<dbReference type="PROSITE" id="PS51194">
    <property type="entry name" value="HELICASE_CTER"/>
    <property type="match status" value="1"/>
</dbReference>
<dbReference type="GO" id="GO:0016787">
    <property type="term" value="F:hydrolase activity"/>
    <property type="evidence" value="ECO:0007669"/>
    <property type="project" value="UniProtKB-KW"/>
</dbReference>
<dbReference type="GO" id="GO:0005737">
    <property type="term" value="C:cytoplasm"/>
    <property type="evidence" value="ECO:0007669"/>
    <property type="project" value="TreeGrafter"/>
</dbReference>
<keyword evidence="7" id="KW-0378">Hydrolase</keyword>